<feature type="compositionally biased region" description="Low complexity" evidence="1">
    <location>
        <begin position="151"/>
        <end position="160"/>
    </location>
</feature>
<feature type="compositionally biased region" description="Basic residues" evidence="1">
    <location>
        <begin position="316"/>
        <end position="325"/>
    </location>
</feature>
<evidence type="ECO:0000313" key="2">
    <source>
        <dbReference type="EMBL" id="CAE7753046.1"/>
    </source>
</evidence>
<dbReference type="OrthoDB" id="446872at2759"/>
<dbReference type="Proteomes" id="UP000601435">
    <property type="component" value="Unassembled WGS sequence"/>
</dbReference>
<feature type="compositionally biased region" description="Basic and acidic residues" evidence="1">
    <location>
        <begin position="41"/>
        <end position="59"/>
    </location>
</feature>
<gene>
    <name evidence="2" type="ORF">SNEC2469_LOCUS21857</name>
</gene>
<organism evidence="2 3">
    <name type="scientific">Symbiodinium necroappetens</name>
    <dbReference type="NCBI Taxonomy" id="1628268"/>
    <lineage>
        <taxon>Eukaryota</taxon>
        <taxon>Sar</taxon>
        <taxon>Alveolata</taxon>
        <taxon>Dinophyceae</taxon>
        <taxon>Suessiales</taxon>
        <taxon>Symbiodiniaceae</taxon>
        <taxon>Symbiodinium</taxon>
    </lineage>
</organism>
<dbReference type="EMBL" id="CAJNJA010039043">
    <property type="protein sequence ID" value="CAE7753046.1"/>
    <property type="molecule type" value="Genomic_DNA"/>
</dbReference>
<feature type="compositionally biased region" description="Basic residues" evidence="1">
    <location>
        <begin position="161"/>
        <end position="174"/>
    </location>
</feature>
<sequence>MPTFERVKTEPTGTKTSQASNDSKEQLAQHVARGQPQQAEQEQKEKGKTGKKEKKEKPSKQTVKPKRSLPGLPTSVKLELVEEEVQTPQGTETAKAGGHEEPARDPRRRPEKDQDDEHVQVLVDPYLEVPALPEPKSTLSVEVLSQPQPQPQAVATAKQPVAKRRTRPAPKKAIVKVPPPVPGMVTTPGLSEVPQTPGPMLSQHERDRKLQEIKLLLEQQTSEVTPIPAPPLAPAPHPNSLAPPTPLTPMTPMTPATPMTPMTPSTPMTPMTPTVPMSKSASIAPRAEDDAEKRLQAYSQLLLGDDADAAEAPWKRQGKRRRVDL</sequence>
<proteinExistence type="predicted"/>
<keyword evidence="3" id="KW-1185">Reference proteome</keyword>
<accession>A0A812Y234</accession>
<evidence type="ECO:0000313" key="3">
    <source>
        <dbReference type="Proteomes" id="UP000601435"/>
    </source>
</evidence>
<feature type="compositionally biased region" description="Basic and acidic residues" evidence="1">
    <location>
        <begin position="97"/>
        <end position="119"/>
    </location>
</feature>
<dbReference type="AlphaFoldDB" id="A0A812Y234"/>
<feature type="compositionally biased region" description="Low complexity" evidence="1">
    <location>
        <begin position="250"/>
        <end position="277"/>
    </location>
</feature>
<comment type="caution">
    <text evidence="2">The sequence shown here is derived from an EMBL/GenBank/DDBJ whole genome shotgun (WGS) entry which is preliminary data.</text>
</comment>
<feature type="compositionally biased region" description="Polar residues" evidence="1">
    <location>
        <begin position="11"/>
        <end position="21"/>
    </location>
</feature>
<protein>
    <submittedName>
        <fullName evidence="2">Uncharacterized protein</fullName>
    </submittedName>
</protein>
<feature type="region of interest" description="Disordered" evidence="1">
    <location>
        <begin position="304"/>
        <end position="325"/>
    </location>
</feature>
<reference evidence="2" key="1">
    <citation type="submission" date="2021-02" db="EMBL/GenBank/DDBJ databases">
        <authorList>
            <person name="Dougan E. K."/>
            <person name="Rhodes N."/>
            <person name="Thang M."/>
            <person name="Chan C."/>
        </authorList>
    </citation>
    <scope>NUCLEOTIDE SEQUENCE</scope>
</reference>
<feature type="region of interest" description="Disordered" evidence="1">
    <location>
        <begin position="143"/>
        <end position="205"/>
    </location>
</feature>
<feature type="region of interest" description="Disordered" evidence="1">
    <location>
        <begin position="221"/>
        <end position="292"/>
    </location>
</feature>
<name>A0A812Y234_9DINO</name>
<feature type="compositionally biased region" description="Pro residues" evidence="1">
    <location>
        <begin position="227"/>
        <end position="249"/>
    </location>
</feature>
<feature type="region of interest" description="Disordered" evidence="1">
    <location>
        <begin position="1"/>
        <end position="120"/>
    </location>
</feature>
<evidence type="ECO:0000256" key="1">
    <source>
        <dbReference type="SAM" id="MobiDB-lite"/>
    </source>
</evidence>